<evidence type="ECO:0000256" key="3">
    <source>
        <dbReference type="ARBA" id="ARBA00022723"/>
    </source>
</evidence>
<dbReference type="SFLD" id="SFLDF00430">
    <property type="entry name" value="OxsB-like"/>
    <property type="match status" value="1"/>
</dbReference>
<dbReference type="InterPro" id="IPR034532">
    <property type="entry name" value="OxsB-like"/>
</dbReference>
<dbReference type="SFLD" id="SFLDS00029">
    <property type="entry name" value="Radical_SAM"/>
    <property type="match status" value="1"/>
</dbReference>
<proteinExistence type="predicted"/>
<dbReference type="SUPFAM" id="SSF102114">
    <property type="entry name" value="Radical SAM enzymes"/>
    <property type="match status" value="1"/>
</dbReference>
<evidence type="ECO:0000256" key="5">
    <source>
        <dbReference type="ARBA" id="ARBA00023014"/>
    </source>
</evidence>
<dbReference type="SMART" id="SM00729">
    <property type="entry name" value="Elp3"/>
    <property type="match status" value="1"/>
</dbReference>
<reference evidence="7" key="1">
    <citation type="journal article" date="2014" name="Int. J. Syst. Evol. Microbiol.">
        <title>Complete genome sequence of Corynebacterium casei LMG S-19264T (=DSM 44701T), isolated from a smear-ripened cheese.</title>
        <authorList>
            <consortium name="US DOE Joint Genome Institute (JGI-PGF)"/>
            <person name="Walter F."/>
            <person name="Albersmeier A."/>
            <person name="Kalinowski J."/>
            <person name="Ruckert C."/>
        </authorList>
    </citation>
    <scope>NUCLEOTIDE SEQUENCE</scope>
    <source>
        <strain evidence="7">CGMCC 4.5737</strain>
    </source>
</reference>
<keyword evidence="5" id="KW-0411">Iron-sulfur</keyword>
<keyword evidence="4" id="KW-0408">Iron</keyword>
<organism evidence="7 8">
    <name type="scientific">Longimycelium tulufanense</name>
    <dbReference type="NCBI Taxonomy" id="907463"/>
    <lineage>
        <taxon>Bacteria</taxon>
        <taxon>Bacillati</taxon>
        <taxon>Actinomycetota</taxon>
        <taxon>Actinomycetes</taxon>
        <taxon>Pseudonocardiales</taxon>
        <taxon>Pseudonocardiaceae</taxon>
        <taxon>Longimycelium</taxon>
    </lineage>
</organism>
<dbReference type="GO" id="GO:0003824">
    <property type="term" value="F:catalytic activity"/>
    <property type="evidence" value="ECO:0007669"/>
    <property type="project" value="InterPro"/>
</dbReference>
<evidence type="ECO:0000259" key="6">
    <source>
        <dbReference type="PROSITE" id="PS51332"/>
    </source>
</evidence>
<dbReference type="GO" id="GO:0005829">
    <property type="term" value="C:cytosol"/>
    <property type="evidence" value="ECO:0007669"/>
    <property type="project" value="TreeGrafter"/>
</dbReference>
<dbReference type="GO" id="GO:0051536">
    <property type="term" value="F:iron-sulfur cluster binding"/>
    <property type="evidence" value="ECO:0007669"/>
    <property type="project" value="UniProtKB-KW"/>
</dbReference>
<dbReference type="PANTHER" id="PTHR43409">
    <property type="entry name" value="ANAEROBIC MAGNESIUM-PROTOPORPHYRIN IX MONOMETHYL ESTER CYCLASE-RELATED"/>
    <property type="match status" value="1"/>
</dbReference>
<dbReference type="InterPro" id="IPR051198">
    <property type="entry name" value="BchE-like"/>
</dbReference>
<keyword evidence="3" id="KW-0479">Metal-binding</keyword>
<name>A0A8J3CEK7_9PSEU</name>
<evidence type="ECO:0000256" key="2">
    <source>
        <dbReference type="ARBA" id="ARBA00022691"/>
    </source>
</evidence>
<gene>
    <name evidence="7" type="ORF">GCM10012275_30370</name>
</gene>
<evidence type="ECO:0000256" key="4">
    <source>
        <dbReference type="ARBA" id="ARBA00023004"/>
    </source>
</evidence>
<dbReference type="InterPro" id="IPR007197">
    <property type="entry name" value="rSAM"/>
</dbReference>
<dbReference type="InterPro" id="IPR006158">
    <property type="entry name" value="Cobalamin-bd"/>
</dbReference>
<keyword evidence="2" id="KW-0949">S-adenosyl-L-methionine</keyword>
<dbReference type="PANTHER" id="PTHR43409:SF7">
    <property type="entry name" value="BLL1977 PROTEIN"/>
    <property type="match status" value="1"/>
</dbReference>
<feature type="domain" description="B12-binding" evidence="6">
    <location>
        <begin position="125"/>
        <end position="263"/>
    </location>
</feature>
<dbReference type="GO" id="GO:0046872">
    <property type="term" value="F:metal ion binding"/>
    <property type="evidence" value="ECO:0007669"/>
    <property type="project" value="UniProtKB-KW"/>
</dbReference>
<dbReference type="PROSITE" id="PS51332">
    <property type="entry name" value="B12_BINDING"/>
    <property type="match status" value="1"/>
</dbReference>
<evidence type="ECO:0000313" key="8">
    <source>
        <dbReference type="Proteomes" id="UP000637578"/>
    </source>
</evidence>
<keyword evidence="8" id="KW-1185">Reference proteome</keyword>
<dbReference type="GO" id="GO:0031419">
    <property type="term" value="F:cobalamin binding"/>
    <property type="evidence" value="ECO:0007669"/>
    <property type="project" value="InterPro"/>
</dbReference>
<protein>
    <recommendedName>
        <fullName evidence="6">B12-binding domain-containing protein</fullName>
    </recommendedName>
</protein>
<sequence length="717" mass="79490">MTRIRAGSVVDHIVATLQAAGIPPDPDQIDAIAAVSTTDPNALRATVASVLPESSRVVVTGTLDRRLLALSTPKSPEWTIADLTGEPHATRAWPDWVRTEIHLHRPEEWLSPAHLTAQAVHRLTRSRVLLAALYHPENFPLPRFPLSISDLARAARATLCGQVRLMDMQLDTSLADIVAAVSTEHFDNLGVSATFGQHDLLTHLLDTVAERENPPLVIAGGSLTVRNERMLLERYPHLLIARGAGEPTIADLLAYWHHDLELEQVRGLGYAGAPYGSGTLALSRRRRTASTPNRATTDFFPELDLLDATFAHRGVAQLETSRGCTNTCSFCPRGHKGTWFGSTPRQLPWILDAMGDVFDRHPEIARVLYLVDEEFIGRGIGAVERALAVADTLHAAGFRWETSCRIDQVVQPNLDRGWHIDRVCLWRRLLSLGLRRCLFGIESGVTSILERFHKETTGGQNAHAIRTLSALGIPTRYTYITFDQLMTAEELRASYTFQGRRDLLLRPLPHLNAEDIVDGVRDPAFIAAHATGQPFYTAISYMLVVMEPLIGAAYTQRLKTAGLTRTPRPSMGRIDADFADWRIGICADGAQLWIDRHLAFDYALKSLEKILDGPPRERTRSARVVLKKAAFDLLGAMLNLIDTHSLDEPSQAPMMRGALLAVMDQHMDRLRIAVANTVQELRSTLPGHTARILNHEHRRWSDTGGWRLINAANACAT</sequence>
<dbReference type="InterPro" id="IPR006638">
    <property type="entry name" value="Elp3/MiaA/NifB-like_rSAM"/>
</dbReference>
<reference evidence="7" key="2">
    <citation type="submission" date="2020-09" db="EMBL/GenBank/DDBJ databases">
        <authorList>
            <person name="Sun Q."/>
            <person name="Zhou Y."/>
        </authorList>
    </citation>
    <scope>NUCLEOTIDE SEQUENCE</scope>
    <source>
        <strain evidence="7">CGMCC 4.5737</strain>
    </source>
</reference>
<comment type="caution">
    <text evidence="7">The sequence shown here is derived from an EMBL/GenBank/DDBJ whole genome shotgun (WGS) entry which is preliminary data.</text>
</comment>
<comment type="cofactor">
    <cofactor evidence="1">
        <name>[4Fe-4S] cluster</name>
        <dbReference type="ChEBI" id="CHEBI:49883"/>
    </cofactor>
</comment>
<accession>A0A8J3CEK7</accession>
<evidence type="ECO:0000313" key="7">
    <source>
        <dbReference type="EMBL" id="GGM57189.1"/>
    </source>
</evidence>
<dbReference type="Proteomes" id="UP000637578">
    <property type="component" value="Unassembled WGS sequence"/>
</dbReference>
<dbReference type="EMBL" id="BMMK01000012">
    <property type="protein sequence ID" value="GGM57189.1"/>
    <property type="molecule type" value="Genomic_DNA"/>
</dbReference>
<dbReference type="AlphaFoldDB" id="A0A8J3CEK7"/>
<dbReference type="InterPro" id="IPR058240">
    <property type="entry name" value="rSAM_sf"/>
</dbReference>
<dbReference type="RefSeq" id="WP_229686393.1">
    <property type="nucleotide sequence ID" value="NZ_BMMK01000012.1"/>
</dbReference>
<evidence type="ECO:0000256" key="1">
    <source>
        <dbReference type="ARBA" id="ARBA00001966"/>
    </source>
</evidence>
<dbReference type="SFLD" id="SFLDG01082">
    <property type="entry name" value="B12-binding_domain_containing"/>
    <property type="match status" value="1"/>
</dbReference>